<keyword evidence="3" id="KW-1185">Reference proteome</keyword>
<reference evidence="4" key="1">
    <citation type="submission" date="2022-11" db="UniProtKB">
        <authorList>
            <consortium name="WormBaseParasite"/>
        </authorList>
    </citation>
    <scope>IDENTIFICATION</scope>
</reference>
<dbReference type="InterPro" id="IPR008936">
    <property type="entry name" value="Rho_GTPase_activation_prot"/>
</dbReference>
<evidence type="ECO:0000313" key="3">
    <source>
        <dbReference type="Proteomes" id="UP000887564"/>
    </source>
</evidence>
<dbReference type="GO" id="GO:0005737">
    <property type="term" value="C:cytoplasm"/>
    <property type="evidence" value="ECO:0007669"/>
    <property type="project" value="TreeGrafter"/>
</dbReference>
<dbReference type="WBParaSite" id="PEQ_0001244301-mRNA-1">
    <property type="protein sequence ID" value="PEQ_0001244301-mRNA-1"/>
    <property type="gene ID" value="PEQ_0001244301"/>
</dbReference>
<dbReference type="Gene3D" id="1.10.555.10">
    <property type="entry name" value="Rho GTPase activation protein"/>
    <property type="match status" value="1"/>
</dbReference>
<dbReference type="PROSITE" id="PS50238">
    <property type="entry name" value="RHOGAP"/>
    <property type="match status" value="1"/>
</dbReference>
<dbReference type="GO" id="GO:0007165">
    <property type="term" value="P:signal transduction"/>
    <property type="evidence" value="ECO:0007669"/>
    <property type="project" value="InterPro"/>
</dbReference>
<dbReference type="PANTHER" id="PTHR14963">
    <property type="entry name" value="RHO GTPASE ACTIVATING PROTEIN 18,19-RELATED"/>
    <property type="match status" value="1"/>
</dbReference>
<name>A0A914S1H3_PAREQ</name>
<evidence type="ECO:0000259" key="2">
    <source>
        <dbReference type="PROSITE" id="PS50238"/>
    </source>
</evidence>
<dbReference type="InterPro" id="IPR000198">
    <property type="entry name" value="RhoGAP_dom"/>
</dbReference>
<feature type="domain" description="Rho-GAP" evidence="2">
    <location>
        <begin position="1"/>
        <end position="96"/>
    </location>
</feature>
<evidence type="ECO:0000256" key="1">
    <source>
        <dbReference type="ARBA" id="ARBA00022468"/>
    </source>
</evidence>
<dbReference type="Pfam" id="PF00620">
    <property type="entry name" value="RhoGAP"/>
    <property type="match status" value="1"/>
</dbReference>
<dbReference type="SUPFAM" id="SSF48350">
    <property type="entry name" value="GTPase activation domain, GAP"/>
    <property type="match status" value="1"/>
</dbReference>
<evidence type="ECO:0000313" key="4">
    <source>
        <dbReference type="WBParaSite" id="PEQ_0001244301-mRNA-1"/>
    </source>
</evidence>
<proteinExistence type="predicted"/>
<dbReference type="PANTHER" id="PTHR14963:SF7">
    <property type="entry name" value="RHO GTPASE-ACTIVATING PROTEIN 19"/>
    <property type="match status" value="1"/>
</dbReference>
<accession>A0A914S1H3</accession>
<protein>
    <submittedName>
        <fullName evidence="4">Rho-GAP domain-containing protein</fullName>
    </submittedName>
</protein>
<keyword evidence="1" id="KW-0343">GTPase activation</keyword>
<dbReference type="GO" id="GO:0005096">
    <property type="term" value="F:GTPase activator activity"/>
    <property type="evidence" value="ECO:0007669"/>
    <property type="project" value="UniProtKB-KW"/>
</dbReference>
<dbReference type="Proteomes" id="UP000887564">
    <property type="component" value="Unplaced"/>
</dbReference>
<dbReference type="AlphaFoldDB" id="A0A914S1H3"/>
<sequence length="101" mass="11352">MRPSYRNSLTRYSTFVGAINIVRKGWELNESNGRTLLALLLHMQKVAANSEHNKMSVENLATIFSPTLFCTGTVPALPQQQHHLLHFLVENPRVVPFAPPS</sequence>
<dbReference type="GO" id="GO:0051056">
    <property type="term" value="P:regulation of small GTPase mediated signal transduction"/>
    <property type="evidence" value="ECO:0007669"/>
    <property type="project" value="TreeGrafter"/>
</dbReference>
<organism evidence="3 4">
    <name type="scientific">Parascaris equorum</name>
    <name type="common">Equine roundworm</name>
    <dbReference type="NCBI Taxonomy" id="6256"/>
    <lineage>
        <taxon>Eukaryota</taxon>
        <taxon>Metazoa</taxon>
        <taxon>Ecdysozoa</taxon>
        <taxon>Nematoda</taxon>
        <taxon>Chromadorea</taxon>
        <taxon>Rhabditida</taxon>
        <taxon>Spirurina</taxon>
        <taxon>Ascaridomorpha</taxon>
        <taxon>Ascaridoidea</taxon>
        <taxon>Ascarididae</taxon>
        <taxon>Parascaris</taxon>
    </lineage>
</organism>